<name>A0A517YAD1_9BACT</name>
<evidence type="ECO:0000313" key="1">
    <source>
        <dbReference type="EMBL" id="QDU27193.1"/>
    </source>
</evidence>
<dbReference type="AlphaFoldDB" id="A0A517YAD1"/>
<sequence>MLVVGKADEFVHPMCELHCVSNQGPPASRDVISNVSPLTFLSNTLRASIPLTITSVAQGVATACRMRIIADDVPGTAGLQLSGKFTAKIRTLVGRALSPTAPARPPAQ</sequence>
<organism evidence="1 2">
    <name type="scientific">Anatilimnocola aggregata</name>
    <dbReference type="NCBI Taxonomy" id="2528021"/>
    <lineage>
        <taxon>Bacteria</taxon>
        <taxon>Pseudomonadati</taxon>
        <taxon>Planctomycetota</taxon>
        <taxon>Planctomycetia</taxon>
        <taxon>Pirellulales</taxon>
        <taxon>Pirellulaceae</taxon>
        <taxon>Anatilimnocola</taxon>
    </lineage>
</organism>
<dbReference type="KEGG" id="aagg:ETAA8_22780"/>
<proteinExistence type="predicted"/>
<protein>
    <submittedName>
        <fullName evidence="1">Uncharacterized protein</fullName>
    </submittedName>
</protein>
<accession>A0A517YAD1</accession>
<reference evidence="1 2" key="1">
    <citation type="submission" date="2019-02" db="EMBL/GenBank/DDBJ databases">
        <title>Deep-cultivation of Planctomycetes and their phenomic and genomic characterization uncovers novel biology.</title>
        <authorList>
            <person name="Wiegand S."/>
            <person name="Jogler M."/>
            <person name="Boedeker C."/>
            <person name="Pinto D."/>
            <person name="Vollmers J."/>
            <person name="Rivas-Marin E."/>
            <person name="Kohn T."/>
            <person name="Peeters S.H."/>
            <person name="Heuer A."/>
            <person name="Rast P."/>
            <person name="Oberbeckmann S."/>
            <person name="Bunk B."/>
            <person name="Jeske O."/>
            <person name="Meyerdierks A."/>
            <person name="Storesund J.E."/>
            <person name="Kallscheuer N."/>
            <person name="Luecker S."/>
            <person name="Lage O.M."/>
            <person name="Pohl T."/>
            <person name="Merkel B.J."/>
            <person name="Hornburger P."/>
            <person name="Mueller R.-W."/>
            <person name="Bruemmer F."/>
            <person name="Labrenz M."/>
            <person name="Spormann A.M."/>
            <person name="Op den Camp H."/>
            <person name="Overmann J."/>
            <person name="Amann R."/>
            <person name="Jetten M.S.M."/>
            <person name="Mascher T."/>
            <person name="Medema M.H."/>
            <person name="Devos D.P."/>
            <person name="Kaster A.-K."/>
            <person name="Ovreas L."/>
            <person name="Rohde M."/>
            <person name="Galperin M.Y."/>
            <person name="Jogler C."/>
        </authorList>
    </citation>
    <scope>NUCLEOTIDE SEQUENCE [LARGE SCALE GENOMIC DNA]</scope>
    <source>
        <strain evidence="1 2">ETA_A8</strain>
    </source>
</reference>
<gene>
    <name evidence="1" type="ORF">ETAA8_22780</name>
</gene>
<keyword evidence="2" id="KW-1185">Reference proteome</keyword>
<dbReference type="EMBL" id="CP036274">
    <property type="protein sequence ID" value="QDU27193.1"/>
    <property type="molecule type" value="Genomic_DNA"/>
</dbReference>
<evidence type="ECO:0000313" key="2">
    <source>
        <dbReference type="Proteomes" id="UP000315017"/>
    </source>
</evidence>
<dbReference type="Proteomes" id="UP000315017">
    <property type="component" value="Chromosome"/>
</dbReference>